<dbReference type="RefSeq" id="WP_038639663.1">
    <property type="nucleotide sequence ID" value="NZ_CP009888.1"/>
</dbReference>
<feature type="chain" id="PRO_5002039094" evidence="1">
    <location>
        <begin position="20"/>
        <end position="293"/>
    </location>
</feature>
<protein>
    <submittedName>
        <fullName evidence="2">Uncharacterized protein</fullName>
    </submittedName>
</protein>
<evidence type="ECO:0000313" key="2">
    <source>
        <dbReference type="EMBL" id="AIY64632.1"/>
    </source>
</evidence>
<keyword evidence="1" id="KW-0732">Signal</keyword>
<gene>
    <name evidence="2" type="ORF">OM33_05355</name>
</gene>
<evidence type="ECO:0000313" key="3">
    <source>
        <dbReference type="Proteomes" id="UP000030341"/>
    </source>
</evidence>
<evidence type="ECO:0000256" key="1">
    <source>
        <dbReference type="SAM" id="SignalP"/>
    </source>
</evidence>
<dbReference type="AlphaFoldDB" id="A0A0A7EF80"/>
<dbReference type="Proteomes" id="UP000030341">
    <property type="component" value="Chromosome 1"/>
</dbReference>
<dbReference type="KEGG" id="pseo:OM33_05355"/>
<proteinExistence type="predicted"/>
<keyword evidence="3" id="KW-1185">Reference proteome</keyword>
<dbReference type="SUPFAM" id="SSF69304">
    <property type="entry name" value="Tricorn protease N-terminal domain"/>
    <property type="match status" value="1"/>
</dbReference>
<feature type="signal peptide" evidence="1">
    <location>
        <begin position="1"/>
        <end position="19"/>
    </location>
</feature>
<reference evidence="2 3" key="1">
    <citation type="submission" date="2014-11" db="EMBL/GenBank/DDBJ databases">
        <title>Complete Genome Sequence of Pseudoalteromonas sp. Strain OCN003 Isolated from Kaneohe Bay, Oahu, Hawaii.</title>
        <authorList>
            <person name="Beurmann S."/>
            <person name="Videau P."/>
            <person name="Ushijima B."/>
            <person name="Smith A.M."/>
            <person name="Aeby G.S."/>
            <person name="Callahan S.M."/>
            <person name="Belcaid M."/>
        </authorList>
    </citation>
    <scope>NUCLEOTIDE SEQUENCE [LARGE SCALE GENOMIC DNA]</scope>
    <source>
        <strain evidence="2 3">OCN003</strain>
    </source>
</reference>
<dbReference type="EMBL" id="CP009888">
    <property type="protein sequence ID" value="AIY64632.1"/>
    <property type="molecule type" value="Genomic_DNA"/>
</dbReference>
<dbReference type="STRING" id="1348114.OM33_05355"/>
<name>A0A0A7EF80_9GAMM</name>
<dbReference type="OrthoDB" id="9797498at2"/>
<sequence>MKKAVGFAFTAIASLPLFANNTASTLPDTDVFLVKLKGNTIISAENVSKRVGYDNQPNFVDGGLLYTAGFQQGELWQTDVLLYDFKTKHTTNLTNTDVSEYSPTKVPNEDGFSVILEGHDGSQELWQYAFNRSENAKLLRKEVGKIGYHAWGNDYDLITFVLGQPHTLYFGNTQKQTGKPVAKDIGRTLAFNKTRNLYSFSQYKNNQQWITLFDGKNESLTPLLKLPEGVDYYAWQGDDALIYGKGNTIYRWQLGSKNESSKWLDFSKHCAHKITRLKYQSSTDMLAFVCDRT</sequence>
<accession>A0A0A7EF80</accession>
<dbReference type="HOGENOM" id="CLU_039282_0_0_6"/>
<organism evidence="2 3">
    <name type="scientific">Pseudoalteromonas piratica</name>
    <dbReference type="NCBI Taxonomy" id="1348114"/>
    <lineage>
        <taxon>Bacteria</taxon>
        <taxon>Pseudomonadati</taxon>
        <taxon>Pseudomonadota</taxon>
        <taxon>Gammaproteobacteria</taxon>
        <taxon>Alteromonadales</taxon>
        <taxon>Pseudoalteromonadaceae</taxon>
        <taxon>Pseudoalteromonas</taxon>
    </lineage>
</organism>
<dbReference type="eggNOG" id="COG0823">
    <property type="taxonomic scope" value="Bacteria"/>
</dbReference>